<keyword evidence="3" id="KW-1185">Reference proteome</keyword>
<evidence type="ECO:0000313" key="2">
    <source>
        <dbReference type="EMBL" id="MCL1045585.1"/>
    </source>
</evidence>
<evidence type="ECO:0000313" key="3">
    <source>
        <dbReference type="Proteomes" id="UP001202134"/>
    </source>
</evidence>
<feature type="signal peptide" evidence="1">
    <location>
        <begin position="1"/>
        <end position="24"/>
    </location>
</feature>
<name>A0ABT0KP05_9GAMM</name>
<dbReference type="Proteomes" id="UP001202134">
    <property type="component" value="Unassembled WGS sequence"/>
</dbReference>
<dbReference type="RefSeq" id="WP_248955590.1">
    <property type="nucleotide sequence ID" value="NZ_JAKIKU010000004.1"/>
</dbReference>
<reference evidence="2 3" key="1">
    <citation type="submission" date="2022-01" db="EMBL/GenBank/DDBJ databases">
        <title>Whole genome-based taxonomy of the Shewanellaceae.</title>
        <authorList>
            <person name="Martin-Rodriguez A.J."/>
        </authorList>
    </citation>
    <scope>NUCLEOTIDE SEQUENCE [LARGE SCALE GENOMIC DNA]</scope>
    <source>
        <strain evidence="2 3">DSM 24955</strain>
    </source>
</reference>
<sequence>MKLSLPLSFMLSSLLITLSSAAEAQCELSPSNLQASYQLTSSDNSPNLSSKNSSHTSQLNLWRQGNTVAHQYPQTDITESWFLLNNKQIKPTRFFDHYQRGIEYQPGEVVHGKSEHDWSYRYQFISDKLISQLTLSAETGKGCERQQVLTQTSTNSKIELVWLPELQLISRFSWTKNQGKHQTHEQWQLTELSHDANKITAFFKQLNHYNMTDYADIGDDHSDEFLTKMVTLGFVEHGASGFYDTEGKAISDGHSH</sequence>
<evidence type="ECO:0000256" key="1">
    <source>
        <dbReference type="SAM" id="SignalP"/>
    </source>
</evidence>
<protein>
    <recommendedName>
        <fullName evidence="4">Orphan protein secreted protein</fullName>
    </recommendedName>
</protein>
<accession>A0ABT0KP05</accession>
<feature type="chain" id="PRO_5046193369" description="Orphan protein secreted protein" evidence="1">
    <location>
        <begin position="25"/>
        <end position="256"/>
    </location>
</feature>
<evidence type="ECO:0008006" key="4">
    <source>
        <dbReference type="Google" id="ProtNLM"/>
    </source>
</evidence>
<proteinExistence type="predicted"/>
<gene>
    <name evidence="2" type="ORF">L2737_09630</name>
</gene>
<organism evidence="2 3">
    <name type="scientific">Shewanella electrodiphila</name>
    <dbReference type="NCBI Taxonomy" id="934143"/>
    <lineage>
        <taxon>Bacteria</taxon>
        <taxon>Pseudomonadati</taxon>
        <taxon>Pseudomonadota</taxon>
        <taxon>Gammaproteobacteria</taxon>
        <taxon>Alteromonadales</taxon>
        <taxon>Shewanellaceae</taxon>
        <taxon>Shewanella</taxon>
    </lineage>
</organism>
<keyword evidence="1" id="KW-0732">Signal</keyword>
<dbReference type="EMBL" id="JAKIKU010000004">
    <property type="protein sequence ID" value="MCL1045585.1"/>
    <property type="molecule type" value="Genomic_DNA"/>
</dbReference>
<comment type="caution">
    <text evidence="2">The sequence shown here is derived from an EMBL/GenBank/DDBJ whole genome shotgun (WGS) entry which is preliminary data.</text>
</comment>